<feature type="transmembrane region" description="Helical" evidence="7">
    <location>
        <begin position="409"/>
        <end position="431"/>
    </location>
</feature>
<feature type="transmembrane region" description="Helical" evidence="7">
    <location>
        <begin position="101"/>
        <end position="119"/>
    </location>
</feature>
<proteinExistence type="predicted"/>
<dbReference type="InterPro" id="IPR036259">
    <property type="entry name" value="MFS_trans_sf"/>
</dbReference>
<reference evidence="8" key="1">
    <citation type="submission" date="2022-08" db="EMBL/GenBank/DDBJ databases">
        <title>Catabolic pathway analysis in culturable SAR92 clade bacteria reveals their overlooked roles in DMSP degradation in coastal seas.</title>
        <authorList>
            <person name="He X."/>
            <person name="Zhang X."/>
            <person name="Zhang Y."/>
        </authorList>
    </citation>
    <scope>NUCLEOTIDE SEQUENCE</scope>
    <source>
        <strain evidence="8">H455</strain>
    </source>
</reference>
<evidence type="ECO:0000256" key="7">
    <source>
        <dbReference type="SAM" id="Phobius"/>
    </source>
</evidence>
<feature type="transmembrane region" description="Helical" evidence="7">
    <location>
        <begin position="202"/>
        <end position="223"/>
    </location>
</feature>
<dbReference type="Proteomes" id="UP001059934">
    <property type="component" value="Chromosome"/>
</dbReference>
<dbReference type="SUPFAM" id="SSF103473">
    <property type="entry name" value="MFS general substrate transporter"/>
    <property type="match status" value="1"/>
</dbReference>
<sequence length="449" mass="48764">MLKIFKDRNFFIFWFGEMTSVVGDHISLLAFPWLVLQMTGSALMTGLVFAVQGVPRAVLMLAGGVLVDRSSPRLVMMLSNGARLIMVLGLAYMIAYDLVNVTNVFVIAFLFGIADAFFYPASTSILPSIVPRSMLREGNAVLQITLHLGMTAGPVLAGLIIAGELNSLSHEPIGHSIDSLDSVGNSLGNGLGDAYEKDREGLARAFFVDAITFALSLISLFFVKARQLGGDQRADREQSLYAEITMAVQWVVSIPAVRLGFIGMAIIHFLFMPVIYVGLPVLAKARFAEGAYVYGLELAAYGLGALLGATLSGLLRSPSYANLIPLMFGAFIYSGASLGLIVWYEPYWWAMLLFFFAGVFDSYMYVHFNTWIQRICPEQLLGRVMSILMFMSLGLVPVGNAVIGFALDWNLLATLVGVSAIIVLLCALIAIDPRARQVEPIKAASPETG</sequence>
<evidence type="ECO:0000256" key="6">
    <source>
        <dbReference type="ARBA" id="ARBA00023136"/>
    </source>
</evidence>
<keyword evidence="3" id="KW-1003">Cell membrane</keyword>
<dbReference type="InterPro" id="IPR011701">
    <property type="entry name" value="MFS"/>
</dbReference>
<evidence type="ECO:0000313" key="9">
    <source>
        <dbReference type="Proteomes" id="UP001059934"/>
    </source>
</evidence>
<evidence type="ECO:0000256" key="2">
    <source>
        <dbReference type="ARBA" id="ARBA00022448"/>
    </source>
</evidence>
<keyword evidence="4 7" id="KW-0812">Transmembrane</keyword>
<feature type="transmembrane region" description="Helical" evidence="7">
    <location>
        <begin position="140"/>
        <end position="162"/>
    </location>
</feature>
<feature type="transmembrane region" description="Helical" evidence="7">
    <location>
        <begin position="323"/>
        <end position="342"/>
    </location>
</feature>
<evidence type="ECO:0000256" key="4">
    <source>
        <dbReference type="ARBA" id="ARBA00022692"/>
    </source>
</evidence>
<keyword evidence="5 7" id="KW-1133">Transmembrane helix</keyword>
<gene>
    <name evidence="8" type="ORF">NYF23_06380</name>
</gene>
<feature type="transmembrane region" description="Helical" evidence="7">
    <location>
        <begin position="291"/>
        <end position="311"/>
    </location>
</feature>
<keyword evidence="9" id="KW-1185">Reference proteome</keyword>
<feature type="transmembrane region" description="Helical" evidence="7">
    <location>
        <begin position="74"/>
        <end position="95"/>
    </location>
</feature>
<name>A0ABY5TQY3_9GAMM</name>
<dbReference type="CDD" id="cd06173">
    <property type="entry name" value="MFS_MefA_like"/>
    <property type="match status" value="1"/>
</dbReference>
<evidence type="ECO:0000256" key="5">
    <source>
        <dbReference type="ARBA" id="ARBA00022989"/>
    </source>
</evidence>
<feature type="transmembrane region" description="Helical" evidence="7">
    <location>
        <begin position="12"/>
        <end position="36"/>
    </location>
</feature>
<dbReference type="PANTHER" id="PTHR23513">
    <property type="entry name" value="INTEGRAL MEMBRANE EFFLUX PROTEIN-RELATED"/>
    <property type="match status" value="1"/>
</dbReference>
<dbReference type="EMBL" id="CP103416">
    <property type="protein sequence ID" value="UVW36228.1"/>
    <property type="molecule type" value="Genomic_DNA"/>
</dbReference>
<organism evidence="8 9">
    <name type="scientific">SAR92 clade bacterium H455</name>
    <dbReference type="NCBI Taxonomy" id="2974818"/>
    <lineage>
        <taxon>Bacteria</taxon>
        <taxon>Pseudomonadati</taxon>
        <taxon>Pseudomonadota</taxon>
        <taxon>Gammaproteobacteria</taxon>
        <taxon>Cellvibrionales</taxon>
        <taxon>Porticoccaceae</taxon>
        <taxon>SAR92 clade</taxon>
    </lineage>
</organism>
<dbReference type="PANTHER" id="PTHR23513:SF9">
    <property type="entry name" value="ENTEROBACTIN EXPORTER ENTS"/>
    <property type="match status" value="1"/>
</dbReference>
<feature type="transmembrane region" description="Helical" evidence="7">
    <location>
        <begin position="348"/>
        <end position="368"/>
    </location>
</feature>
<evidence type="ECO:0000256" key="3">
    <source>
        <dbReference type="ARBA" id="ARBA00022475"/>
    </source>
</evidence>
<dbReference type="Pfam" id="PF07690">
    <property type="entry name" value="MFS_1"/>
    <property type="match status" value="1"/>
</dbReference>
<accession>A0ABY5TQY3</accession>
<protein>
    <submittedName>
        <fullName evidence="8">MFS transporter</fullName>
    </submittedName>
</protein>
<evidence type="ECO:0000256" key="1">
    <source>
        <dbReference type="ARBA" id="ARBA00004651"/>
    </source>
</evidence>
<feature type="transmembrane region" description="Helical" evidence="7">
    <location>
        <begin position="42"/>
        <end position="67"/>
    </location>
</feature>
<feature type="transmembrane region" description="Helical" evidence="7">
    <location>
        <begin position="380"/>
        <end position="403"/>
    </location>
</feature>
<dbReference type="Gene3D" id="1.20.1250.20">
    <property type="entry name" value="MFS general substrate transporter like domains"/>
    <property type="match status" value="1"/>
</dbReference>
<keyword evidence="2" id="KW-0813">Transport</keyword>
<comment type="subcellular location">
    <subcellularLocation>
        <location evidence="1">Cell membrane</location>
        <topology evidence="1">Multi-pass membrane protein</topology>
    </subcellularLocation>
</comment>
<keyword evidence="6 7" id="KW-0472">Membrane</keyword>
<evidence type="ECO:0000313" key="8">
    <source>
        <dbReference type="EMBL" id="UVW36228.1"/>
    </source>
</evidence>
<feature type="transmembrane region" description="Helical" evidence="7">
    <location>
        <begin position="259"/>
        <end position="279"/>
    </location>
</feature>